<name>A0A1M5N2X2_9BACT</name>
<protein>
    <submittedName>
        <fullName evidence="1">Uncharacterized protein</fullName>
    </submittedName>
</protein>
<reference evidence="1 2" key="1">
    <citation type="submission" date="2016-11" db="EMBL/GenBank/DDBJ databases">
        <authorList>
            <person name="Jaros S."/>
            <person name="Januszkiewicz K."/>
            <person name="Wedrychowicz H."/>
        </authorList>
    </citation>
    <scope>NUCLEOTIDE SEQUENCE [LARGE SCALE GENOMIC DNA]</scope>
    <source>
        <strain evidence="1 2">DSM 24574</strain>
    </source>
</reference>
<dbReference type="EMBL" id="FQWQ01000001">
    <property type="protein sequence ID" value="SHG83519.1"/>
    <property type="molecule type" value="Genomic_DNA"/>
</dbReference>
<accession>A0A1M5N2X2</accession>
<keyword evidence="2" id="KW-1185">Reference proteome</keyword>
<dbReference type="STRING" id="947013.SAMN04488109_2059"/>
<dbReference type="Proteomes" id="UP000184212">
    <property type="component" value="Unassembled WGS sequence"/>
</dbReference>
<dbReference type="AlphaFoldDB" id="A0A1M5N2X2"/>
<sequence>MILTGFCAFSGHRITKRFNIQTGSKALEMNQSPLTTKNIETYVYDLDVETHFPIIAKALRISQARLFDEMTTAGY</sequence>
<evidence type="ECO:0000313" key="1">
    <source>
        <dbReference type="EMBL" id="SHG83519.1"/>
    </source>
</evidence>
<dbReference type="RefSeq" id="WP_073133365.1">
    <property type="nucleotide sequence ID" value="NZ_FQWQ01000001.1"/>
</dbReference>
<proteinExistence type="predicted"/>
<gene>
    <name evidence="1" type="ORF">SAMN04488109_2059</name>
</gene>
<organism evidence="1 2">
    <name type="scientific">Chryseolinea serpens</name>
    <dbReference type="NCBI Taxonomy" id="947013"/>
    <lineage>
        <taxon>Bacteria</taxon>
        <taxon>Pseudomonadati</taxon>
        <taxon>Bacteroidota</taxon>
        <taxon>Cytophagia</taxon>
        <taxon>Cytophagales</taxon>
        <taxon>Fulvivirgaceae</taxon>
        <taxon>Chryseolinea</taxon>
    </lineage>
</organism>
<evidence type="ECO:0000313" key="2">
    <source>
        <dbReference type="Proteomes" id="UP000184212"/>
    </source>
</evidence>